<dbReference type="InterPro" id="IPR036097">
    <property type="entry name" value="HisK_dim/P_sf"/>
</dbReference>
<dbReference type="Pfam" id="PF02518">
    <property type="entry name" value="HATPase_c"/>
    <property type="match status" value="1"/>
</dbReference>
<dbReference type="GO" id="GO:0000155">
    <property type="term" value="F:phosphorelay sensor kinase activity"/>
    <property type="evidence" value="ECO:0007669"/>
    <property type="project" value="InterPro"/>
</dbReference>
<dbReference type="InterPro" id="IPR050736">
    <property type="entry name" value="Sensor_HK_Regulatory"/>
</dbReference>
<dbReference type="PRINTS" id="PR00344">
    <property type="entry name" value="BCTRLSENSOR"/>
</dbReference>
<evidence type="ECO:0000256" key="8">
    <source>
        <dbReference type="ARBA" id="ARBA00023012"/>
    </source>
</evidence>
<evidence type="ECO:0000256" key="5">
    <source>
        <dbReference type="ARBA" id="ARBA00022553"/>
    </source>
</evidence>
<dbReference type="InterPro" id="IPR004358">
    <property type="entry name" value="Sig_transdc_His_kin-like_C"/>
</dbReference>
<dbReference type="AlphaFoldDB" id="A0A927MTM9"/>
<comment type="cofactor">
    <cofactor evidence="2">
        <name>a divalent metal cation</name>
        <dbReference type="ChEBI" id="CHEBI:60240"/>
    </cofactor>
</comment>
<feature type="compositionally biased region" description="Low complexity" evidence="10">
    <location>
        <begin position="272"/>
        <end position="281"/>
    </location>
</feature>
<feature type="region of interest" description="Disordered" evidence="10">
    <location>
        <begin position="269"/>
        <end position="288"/>
    </location>
</feature>
<dbReference type="GO" id="GO:0005886">
    <property type="term" value="C:plasma membrane"/>
    <property type="evidence" value="ECO:0007669"/>
    <property type="project" value="UniProtKB-SubCell"/>
</dbReference>
<dbReference type="InterPro" id="IPR036890">
    <property type="entry name" value="HATPase_C_sf"/>
</dbReference>
<organism evidence="12 13">
    <name type="scientific">Actinopolymorpha pittospori</name>
    <dbReference type="NCBI Taxonomy" id="648752"/>
    <lineage>
        <taxon>Bacteria</taxon>
        <taxon>Bacillati</taxon>
        <taxon>Actinomycetota</taxon>
        <taxon>Actinomycetes</taxon>
        <taxon>Propionibacteriales</taxon>
        <taxon>Actinopolymorphaceae</taxon>
        <taxon>Actinopolymorpha</taxon>
    </lineage>
</organism>
<dbReference type="InterPro" id="IPR005467">
    <property type="entry name" value="His_kinase_dom"/>
</dbReference>
<accession>A0A927MTM9</accession>
<dbReference type="Gene3D" id="1.10.287.130">
    <property type="match status" value="1"/>
</dbReference>
<feature type="domain" description="Histidine kinase" evidence="11">
    <location>
        <begin position="25"/>
        <end position="264"/>
    </location>
</feature>
<dbReference type="SUPFAM" id="SSF55874">
    <property type="entry name" value="ATPase domain of HSP90 chaperone/DNA topoisomerase II/histidine kinase"/>
    <property type="match status" value="1"/>
</dbReference>
<dbReference type="SUPFAM" id="SSF47384">
    <property type="entry name" value="Homodimeric domain of signal transducing histidine kinase"/>
    <property type="match status" value="1"/>
</dbReference>
<dbReference type="PROSITE" id="PS50109">
    <property type="entry name" value="HIS_KIN"/>
    <property type="match status" value="1"/>
</dbReference>
<dbReference type="InterPro" id="IPR003661">
    <property type="entry name" value="HisK_dim/P_dom"/>
</dbReference>
<evidence type="ECO:0000256" key="3">
    <source>
        <dbReference type="ARBA" id="ARBA00004236"/>
    </source>
</evidence>
<dbReference type="SMART" id="SM00388">
    <property type="entry name" value="HisKA"/>
    <property type="match status" value="1"/>
</dbReference>
<evidence type="ECO:0000256" key="9">
    <source>
        <dbReference type="ARBA" id="ARBA00023136"/>
    </source>
</evidence>
<dbReference type="RefSeq" id="WP_192750178.1">
    <property type="nucleotide sequence ID" value="NZ_BAABJL010000236.1"/>
</dbReference>
<evidence type="ECO:0000259" key="11">
    <source>
        <dbReference type="PROSITE" id="PS50109"/>
    </source>
</evidence>
<keyword evidence="6" id="KW-0808">Transferase</keyword>
<evidence type="ECO:0000256" key="1">
    <source>
        <dbReference type="ARBA" id="ARBA00000085"/>
    </source>
</evidence>
<dbReference type="FunFam" id="1.10.287.130:FF:000001">
    <property type="entry name" value="Two-component sensor histidine kinase"/>
    <property type="match status" value="1"/>
</dbReference>
<dbReference type="PANTHER" id="PTHR43711">
    <property type="entry name" value="TWO-COMPONENT HISTIDINE KINASE"/>
    <property type="match status" value="1"/>
</dbReference>
<dbReference type="CDD" id="cd00075">
    <property type="entry name" value="HATPase"/>
    <property type="match status" value="1"/>
</dbReference>
<dbReference type="FunFam" id="3.30.565.10:FF:000006">
    <property type="entry name" value="Sensor histidine kinase WalK"/>
    <property type="match status" value="1"/>
</dbReference>
<comment type="catalytic activity">
    <reaction evidence="1">
        <text>ATP + protein L-histidine = ADP + protein N-phospho-L-histidine.</text>
        <dbReference type="EC" id="2.7.13.3"/>
    </reaction>
</comment>
<evidence type="ECO:0000313" key="12">
    <source>
        <dbReference type="EMBL" id="MBE1605969.1"/>
    </source>
</evidence>
<keyword evidence="13" id="KW-1185">Reference proteome</keyword>
<dbReference type="PANTHER" id="PTHR43711:SF1">
    <property type="entry name" value="HISTIDINE KINASE 1"/>
    <property type="match status" value="1"/>
</dbReference>
<evidence type="ECO:0000256" key="2">
    <source>
        <dbReference type="ARBA" id="ARBA00001968"/>
    </source>
</evidence>
<evidence type="ECO:0000256" key="7">
    <source>
        <dbReference type="ARBA" id="ARBA00022777"/>
    </source>
</evidence>
<evidence type="ECO:0000256" key="6">
    <source>
        <dbReference type="ARBA" id="ARBA00022679"/>
    </source>
</evidence>
<protein>
    <recommendedName>
        <fullName evidence="4">histidine kinase</fullName>
        <ecNumber evidence="4">2.7.13.3</ecNumber>
    </recommendedName>
</protein>
<proteinExistence type="predicted"/>
<keyword evidence="7 12" id="KW-0418">Kinase</keyword>
<gene>
    <name evidence="12" type="ORF">HEB94_002817</name>
</gene>
<keyword evidence="5" id="KW-0597">Phosphoprotein</keyword>
<evidence type="ECO:0000313" key="13">
    <source>
        <dbReference type="Proteomes" id="UP000638648"/>
    </source>
</evidence>
<dbReference type="Proteomes" id="UP000638648">
    <property type="component" value="Unassembled WGS sequence"/>
</dbReference>
<dbReference type="Gene3D" id="3.30.565.10">
    <property type="entry name" value="Histidine kinase-like ATPase, C-terminal domain"/>
    <property type="match status" value="1"/>
</dbReference>
<keyword evidence="9" id="KW-0472">Membrane</keyword>
<dbReference type="EMBL" id="JADBEM010000001">
    <property type="protein sequence ID" value="MBE1605969.1"/>
    <property type="molecule type" value="Genomic_DNA"/>
</dbReference>
<dbReference type="CDD" id="cd00082">
    <property type="entry name" value="HisKA"/>
    <property type="match status" value="1"/>
</dbReference>
<evidence type="ECO:0000256" key="10">
    <source>
        <dbReference type="SAM" id="MobiDB-lite"/>
    </source>
</evidence>
<evidence type="ECO:0000256" key="4">
    <source>
        <dbReference type="ARBA" id="ARBA00012438"/>
    </source>
</evidence>
<keyword evidence="8" id="KW-0902">Two-component regulatory system</keyword>
<dbReference type="EC" id="2.7.13.3" evidence="4"/>
<dbReference type="SMART" id="SM00387">
    <property type="entry name" value="HATPase_c"/>
    <property type="match status" value="1"/>
</dbReference>
<comment type="caution">
    <text evidence="12">The sequence shown here is derived from an EMBL/GenBank/DDBJ whole genome shotgun (WGS) entry which is preliminary data.</text>
</comment>
<name>A0A927MTM9_9ACTN</name>
<reference evidence="12" key="1">
    <citation type="submission" date="2020-10" db="EMBL/GenBank/DDBJ databases">
        <title>Sequencing the genomes of 1000 actinobacteria strains.</title>
        <authorList>
            <person name="Klenk H.-P."/>
        </authorList>
    </citation>
    <scope>NUCLEOTIDE SEQUENCE</scope>
    <source>
        <strain evidence="12">DSM 45354</strain>
    </source>
</reference>
<dbReference type="Pfam" id="PF00512">
    <property type="entry name" value="HisKA"/>
    <property type="match status" value="1"/>
</dbReference>
<dbReference type="InterPro" id="IPR003594">
    <property type="entry name" value="HATPase_dom"/>
</dbReference>
<dbReference type="GO" id="GO:0005509">
    <property type="term" value="F:calcium ion binding"/>
    <property type="evidence" value="ECO:0007669"/>
    <property type="project" value="UniProtKB-ARBA"/>
</dbReference>
<sequence>MLAQVERAFAARATSEARMRRFVTDVSHELRTPLFGIRGSTELYRMGALSKQADVDQTMRRIESESSRLASLTEDLLLLARLDEGAGPGALRLQLAPMDLRTLAADALHDLRALDPTRTVELTGPGTGPAARPGTGPDAIGSAAPAPVIGDEARLRQVVANLVGNVIAHTKAGTSVRIGVGTVGTRAVLEIADNGPGLAPDQAARIFDRFYRADRSRSRTDGRTGSGLGLAIAQSLVAAHSGRIELRTAPGQGATFRIVLAAAGCQAERAADSPAIDSPASGEVADRS</sequence>
<comment type="subcellular location">
    <subcellularLocation>
        <location evidence="3">Cell membrane</location>
    </subcellularLocation>
</comment>